<dbReference type="AlphaFoldDB" id="A0A9P8C271"/>
<dbReference type="Pfam" id="PF03443">
    <property type="entry name" value="AA9"/>
    <property type="match status" value="1"/>
</dbReference>
<evidence type="ECO:0000256" key="6">
    <source>
        <dbReference type="RuleBase" id="RU368122"/>
    </source>
</evidence>
<dbReference type="InterPro" id="IPR005103">
    <property type="entry name" value="AA9_LPMO"/>
</dbReference>
<evidence type="ECO:0000259" key="8">
    <source>
        <dbReference type="Pfam" id="PF03443"/>
    </source>
</evidence>
<dbReference type="PANTHER" id="PTHR33353:SF19">
    <property type="entry name" value="GLYCOSYLHYDROLASE FAMILY 61-8 PROTEIN"/>
    <property type="match status" value="1"/>
</dbReference>
<evidence type="ECO:0000313" key="9">
    <source>
        <dbReference type="EMBL" id="KAG9231074.1"/>
    </source>
</evidence>
<name>A0A9P8C271_9HELO</name>
<dbReference type="OrthoDB" id="4849160at2759"/>
<evidence type="ECO:0000256" key="5">
    <source>
        <dbReference type="ARBA" id="ARBA00023180"/>
    </source>
</evidence>
<comment type="subcellular location">
    <subcellularLocation>
        <location evidence="2 6">Secreted</location>
    </subcellularLocation>
</comment>
<dbReference type="CDD" id="cd21175">
    <property type="entry name" value="LPMO_AA9"/>
    <property type="match status" value="1"/>
</dbReference>
<keyword evidence="6" id="KW-0119">Carbohydrate metabolism</keyword>
<dbReference type="Proteomes" id="UP000824998">
    <property type="component" value="Unassembled WGS sequence"/>
</dbReference>
<keyword evidence="5" id="KW-0325">Glycoprotein</keyword>
<protein>
    <recommendedName>
        <fullName evidence="6">AA9 family lytic polysaccharide monooxygenase</fullName>
        <ecNumber evidence="6">1.14.99.56</ecNumber>
    </recommendedName>
    <alternativeName>
        <fullName evidence="6">Endo-beta-1,4-glucanase</fullName>
    </alternativeName>
    <alternativeName>
        <fullName evidence="6">Glycosyl hydrolase 61 family protein</fullName>
    </alternativeName>
</protein>
<evidence type="ECO:0000256" key="1">
    <source>
        <dbReference type="ARBA" id="ARBA00001973"/>
    </source>
</evidence>
<comment type="caution">
    <text evidence="9">The sequence shown here is derived from an EMBL/GenBank/DDBJ whole genome shotgun (WGS) entry which is preliminary data.</text>
</comment>
<sequence length="262" mass="29577">MKLIGFAGILMGVWHVQGHGGVWNYEIDGKHYDGYKYWSPDTPQTTPQRRWPKRDPIEDLNDPYLACNYDGTTVAPSIHAPIPAGGAIVAHYEKNFTIPGDTQPQPETWGHNKGPIMAYMAACNGPCTTIDPSSSPKRIWFKIFELGLINGTYGTGQWGSTAIYNGSPWTLTIPKNLKARYYLIRHEVINNYNSGYRTQWYMECAQLEVTGDGKQVPGEEYLVAFPGAYKESDPGYNFTFYDSEERTKFVIPGPKVWTSNWT</sequence>
<dbReference type="EC" id="1.14.99.56" evidence="6"/>
<evidence type="ECO:0000256" key="7">
    <source>
        <dbReference type="SAM" id="SignalP"/>
    </source>
</evidence>
<dbReference type="GO" id="GO:0030248">
    <property type="term" value="F:cellulose binding"/>
    <property type="evidence" value="ECO:0007669"/>
    <property type="project" value="UniProtKB-UniRule"/>
</dbReference>
<dbReference type="GO" id="GO:0008810">
    <property type="term" value="F:cellulase activity"/>
    <property type="evidence" value="ECO:0007669"/>
    <property type="project" value="UniProtKB-UniRule"/>
</dbReference>
<dbReference type="EMBL" id="MU251626">
    <property type="protein sequence ID" value="KAG9231074.1"/>
    <property type="molecule type" value="Genomic_DNA"/>
</dbReference>
<dbReference type="Gene3D" id="2.70.50.70">
    <property type="match status" value="1"/>
</dbReference>
<evidence type="ECO:0000256" key="2">
    <source>
        <dbReference type="ARBA" id="ARBA00004613"/>
    </source>
</evidence>
<keyword evidence="4 6" id="KW-1015">Disulfide bond</keyword>
<keyword evidence="6" id="KW-0136">Cellulose degradation</keyword>
<comment type="domain">
    <text evidence="6">Has a modular structure: an endo-beta-1,4-glucanase catalytic module at the N-terminus, a linker rich in serines and threonines, and a C-terminal carbohydrate-binding module (CBM).</text>
</comment>
<organism evidence="9 10">
    <name type="scientific">Amylocarpus encephaloides</name>
    <dbReference type="NCBI Taxonomy" id="45428"/>
    <lineage>
        <taxon>Eukaryota</taxon>
        <taxon>Fungi</taxon>
        <taxon>Dikarya</taxon>
        <taxon>Ascomycota</taxon>
        <taxon>Pezizomycotina</taxon>
        <taxon>Leotiomycetes</taxon>
        <taxon>Helotiales</taxon>
        <taxon>Helotiales incertae sedis</taxon>
        <taxon>Amylocarpus</taxon>
    </lineage>
</organism>
<proteinExistence type="predicted"/>
<keyword evidence="6" id="KW-0624">Polysaccharide degradation</keyword>
<comment type="function">
    <text evidence="6">Lytic polysaccharide monooxygenase (LMPO) that depolymerizes crystalline and amorphous polysaccharides via the oxidation of scissile alpha- or beta-(1-4)-glycosidic bonds, yielding C1 and/or C4 oxidation products. Catalysis by LPMOs requires the reduction of the active-site copper from Cu(II) to Cu(I) by a reducing agent and H(2)O(2) or O(2) as a cosubstrate.</text>
</comment>
<dbReference type="GO" id="GO:0005576">
    <property type="term" value="C:extracellular region"/>
    <property type="evidence" value="ECO:0007669"/>
    <property type="project" value="UniProtKB-SubCell"/>
</dbReference>
<dbReference type="GO" id="GO:0030245">
    <property type="term" value="P:cellulose catabolic process"/>
    <property type="evidence" value="ECO:0007669"/>
    <property type="project" value="UniProtKB-UniRule"/>
</dbReference>
<reference evidence="9" key="1">
    <citation type="journal article" date="2021" name="IMA Fungus">
        <title>Genomic characterization of three marine fungi, including Emericellopsis atlantica sp. nov. with signatures of a generalist lifestyle and marine biomass degradation.</title>
        <authorList>
            <person name="Hagestad O.C."/>
            <person name="Hou L."/>
            <person name="Andersen J.H."/>
            <person name="Hansen E.H."/>
            <person name="Altermark B."/>
            <person name="Li C."/>
            <person name="Kuhnert E."/>
            <person name="Cox R.J."/>
            <person name="Crous P.W."/>
            <person name="Spatafora J.W."/>
            <person name="Lail K."/>
            <person name="Amirebrahimi M."/>
            <person name="Lipzen A."/>
            <person name="Pangilinan J."/>
            <person name="Andreopoulos W."/>
            <person name="Hayes R.D."/>
            <person name="Ng V."/>
            <person name="Grigoriev I.V."/>
            <person name="Jackson S.A."/>
            <person name="Sutton T.D.S."/>
            <person name="Dobson A.D.W."/>
            <person name="Rama T."/>
        </authorList>
    </citation>
    <scope>NUCLEOTIDE SEQUENCE</scope>
    <source>
        <strain evidence="9">TRa018bII</strain>
    </source>
</reference>
<accession>A0A9P8C271</accession>
<dbReference type="PANTHER" id="PTHR33353">
    <property type="entry name" value="PUTATIVE (AFU_ORTHOLOGUE AFUA_1G12560)-RELATED"/>
    <property type="match status" value="1"/>
</dbReference>
<keyword evidence="10" id="KW-1185">Reference proteome</keyword>
<comment type="catalytic activity">
    <reaction evidence="6">
        <text>[(1-&gt;4)-beta-D-glucosyl]n+m + reduced acceptor + O2 = 4-dehydro-beta-D-glucosyl-[(1-&gt;4)-beta-D-glucosyl]n-1 + [(1-&gt;4)-beta-D-glucosyl]m + acceptor + H2O.</text>
        <dbReference type="EC" id="1.14.99.56"/>
    </reaction>
</comment>
<feature type="chain" id="PRO_5040331682" description="AA9 family lytic polysaccharide monooxygenase" evidence="7">
    <location>
        <begin position="19"/>
        <end position="262"/>
    </location>
</feature>
<evidence type="ECO:0000256" key="3">
    <source>
        <dbReference type="ARBA" id="ARBA00022525"/>
    </source>
</evidence>
<keyword evidence="7" id="KW-0732">Signal</keyword>
<gene>
    <name evidence="9" type="ORF">BJ875DRAFT_487367</name>
</gene>
<evidence type="ECO:0000256" key="4">
    <source>
        <dbReference type="ARBA" id="ARBA00023157"/>
    </source>
</evidence>
<feature type="domain" description="Auxiliary Activity family 9 catalytic" evidence="8">
    <location>
        <begin position="19"/>
        <end position="246"/>
    </location>
</feature>
<keyword evidence="3 6" id="KW-0964">Secreted</keyword>
<dbReference type="InterPro" id="IPR049892">
    <property type="entry name" value="AA9"/>
</dbReference>
<feature type="signal peptide" evidence="7">
    <location>
        <begin position="1"/>
        <end position="18"/>
    </location>
</feature>
<keyword evidence="9" id="KW-0378">Hydrolase</keyword>
<comment type="cofactor">
    <cofactor evidence="1">
        <name>Cu(2+)</name>
        <dbReference type="ChEBI" id="CHEBI:29036"/>
    </cofactor>
</comment>
<evidence type="ECO:0000313" key="10">
    <source>
        <dbReference type="Proteomes" id="UP000824998"/>
    </source>
</evidence>